<dbReference type="EC" id="2.3.-.-" evidence="3"/>
<name>A0ABT8VPY6_9FLAO</name>
<comment type="caution">
    <text evidence="3">The sequence shown here is derived from an EMBL/GenBank/DDBJ whole genome shotgun (WGS) entry which is preliminary data.</text>
</comment>
<proteinExistence type="predicted"/>
<sequence>MNKININNFDFLRFIFAFTVAFSHLITLSELKELKKFDVFFDTHLAINGFFIISGFLISKSFTTSSGFYNYTKKRLKRILPAYIFIIFTCAILFSFISSISIFEYFTTLQFWKYLGANLIFQNYLEPCLPGVFTNHLHCAINGSLWTIKIEEMFYFTLPIFFWLIRNVKINFYLLSAACYIVSISYYNYFCYIDMYNIAKQFPGALAFFLTGIILHHNYNFFYREKNLFILPCLILFFLEKYMFNTQILKPITLGIIIFYLAYDFKFFNNFGKYGDFTYGIYIYHFPIIQLFIHYDLYNKYNSYLISLATLILIIILSVFSWYFIELPFLSKNRKLRQKKLMSTQ</sequence>
<protein>
    <submittedName>
        <fullName evidence="3">Acyltransferase</fullName>
        <ecNumber evidence="3">2.3.-.-</ecNumber>
    </submittedName>
</protein>
<feature type="transmembrane region" description="Helical" evidence="1">
    <location>
        <begin position="274"/>
        <end position="293"/>
    </location>
</feature>
<dbReference type="EMBL" id="JAUMIT010000001">
    <property type="protein sequence ID" value="MDO3694030.1"/>
    <property type="molecule type" value="Genomic_DNA"/>
</dbReference>
<keyword evidence="1" id="KW-1133">Transmembrane helix</keyword>
<dbReference type="Pfam" id="PF01757">
    <property type="entry name" value="Acyl_transf_3"/>
    <property type="match status" value="1"/>
</dbReference>
<dbReference type="InterPro" id="IPR050879">
    <property type="entry name" value="Acyltransferase_3"/>
</dbReference>
<dbReference type="PANTHER" id="PTHR23028:SF53">
    <property type="entry name" value="ACYL_TRANSF_3 DOMAIN-CONTAINING PROTEIN"/>
    <property type="match status" value="1"/>
</dbReference>
<dbReference type="InterPro" id="IPR002656">
    <property type="entry name" value="Acyl_transf_3_dom"/>
</dbReference>
<keyword evidence="3" id="KW-0808">Transferase</keyword>
<feature type="transmembrane region" description="Helical" evidence="1">
    <location>
        <begin position="202"/>
        <end position="222"/>
    </location>
</feature>
<dbReference type="GO" id="GO:0016746">
    <property type="term" value="F:acyltransferase activity"/>
    <property type="evidence" value="ECO:0007669"/>
    <property type="project" value="UniProtKB-KW"/>
</dbReference>
<keyword evidence="4" id="KW-1185">Reference proteome</keyword>
<feature type="domain" description="Acyltransferase 3" evidence="2">
    <location>
        <begin position="7"/>
        <end position="321"/>
    </location>
</feature>
<feature type="transmembrane region" description="Helical" evidence="1">
    <location>
        <begin position="12"/>
        <end position="29"/>
    </location>
</feature>
<keyword evidence="1" id="KW-0812">Transmembrane</keyword>
<gene>
    <name evidence="3" type="ORF">QVZ41_04085</name>
</gene>
<dbReference type="RefSeq" id="WP_302883273.1">
    <property type="nucleotide sequence ID" value="NZ_JAUMIT010000001.1"/>
</dbReference>
<feature type="transmembrane region" description="Helical" evidence="1">
    <location>
        <begin position="80"/>
        <end position="103"/>
    </location>
</feature>
<evidence type="ECO:0000259" key="2">
    <source>
        <dbReference type="Pfam" id="PF01757"/>
    </source>
</evidence>
<dbReference type="PANTHER" id="PTHR23028">
    <property type="entry name" value="ACETYLTRANSFERASE"/>
    <property type="match status" value="1"/>
</dbReference>
<evidence type="ECO:0000313" key="3">
    <source>
        <dbReference type="EMBL" id="MDO3694030.1"/>
    </source>
</evidence>
<evidence type="ECO:0000313" key="4">
    <source>
        <dbReference type="Proteomes" id="UP001168642"/>
    </source>
</evidence>
<organism evidence="3 4">
    <name type="scientific">Wenyingzhuangia gilva</name>
    <dbReference type="NCBI Taxonomy" id="3057677"/>
    <lineage>
        <taxon>Bacteria</taxon>
        <taxon>Pseudomonadati</taxon>
        <taxon>Bacteroidota</taxon>
        <taxon>Flavobacteriia</taxon>
        <taxon>Flavobacteriales</taxon>
        <taxon>Flavobacteriaceae</taxon>
        <taxon>Wenyingzhuangia</taxon>
    </lineage>
</organism>
<reference evidence="3" key="1">
    <citation type="submission" date="2023-07" db="EMBL/GenBank/DDBJ databases">
        <title>Wenyingzhuangia sp. chi5 genome sequencing and assembly.</title>
        <authorList>
            <person name="Park S."/>
        </authorList>
    </citation>
    <scope>NUCLEOTIDE SEQUENCE</scope>
    <source>
        <strain evidence="3">Chi5</strain>
    </source>
</reference>
<feature type="transmembrane region" description="Helical" evidence="1">
    <location>
        <begin position="242"/>
        <end position="262"/>
    </location>
</feature>
<dbReference type="Proteomes" id="UP001168642">
    <property type="component" value="Unassembled WGS sequence"/>
</dbReference>
<evidence type="ECO:0000256" key="1">
    <source>
        <dbReference type="SAM" id="Phobius"/>
    </source>
</evidence>
<keyword evidence="3" id="KW-0012">Acyltransferase</keyword>
<feature type="transmembrane region" description="Helical" evidence="1">
    <location>
        <begin position="170"/>
        <end position="190"/>
    </location>
</feature>
<keyword evidence="1" id="KW-0472">Membrane</keyword>
<feature type="transmembrane region" description="Helical" evidence="1">
    <location>
        <begin position="305"/>
        <end position="325"/>
    </location>
</feature>
<accession>A0ABT8VPY6</accession>
<feature type="transmembrane region" description="Helical" evidence="1">
    <location>
        <begin position="41"/>
        <end position="59"/>
    </location>
</feature>